<dbReference type="InterPro" id="IPR051246">
    <property type="entry name" value="WDR48"/>
</dbReference>
<feature type="compositionally biased region" description="Basic and acidic residues" evidence="1">
    <location>
        <begin position="2527"/>
        <end position="2538"/>
    </location>
</feature>
<dbReference type="SUPFAM" id="SSF51126">
    <property type="entry name" value="Pectin lyase-like"/>
    <property type="match status" value="1"/>
</dbReference>
<feature type="compositionally biased region" description="Low complexity" evidence="1">
    <location>
        <begin position="2840"/>
        <end position="2850"/>
    </location>
</feature>
<dbReference type="InterPro" id="IPR011050">
    <property type="entry name" value="Pectin_lyase_fold/virulence"/>
</dbReference>
<dbReference type="GO" id="GO:0043130">
    <property type="term" value="F:ubiquitin binding"/>
    <property type="evidence" value="ECO:0007669"/>
    <property type="project" value="TreeGrafter"/>
</dbReference>
<keyword evidence="2" id="KW-0812">Transmembrane</keyword>
<feature type="compositionally biased region" description="Acidic residues" evidence="1">
    <location>
        <begin position="3322"/>
        <end position="3333"/>
    </location>
</feature>
<reference evidence="3" key="1">
    <citation type="journal article" date="2020" name="bioRxiv">
        <title>Comparative genomics of Chlamydomonas.</title>
        <authorList>
            <person name="Craig R.J."/>
            <person name="Hasan A.R."/>
            <person name="Ness R.W."/>
            <person name="Keightley P.D."/>
        </authorList>
    </citation>
    <scope>NUCLEOTIDE SEQUENCE</scope>
    <source>
        <strain evidence="3">SAG 7.73</strain>
    </source>
</reference>
<name>A0A835W5Z3_CHLIN</name>
<keyword evidence="2" id="KW-1133">Transmembrane helix</keyword>
<evidence type="ECO:0000256" key="2">
    <source>
        <dbReference type="SAM" id="Phobius"/>
    </source>
</evidence>
<feature type="compositionally biased region" description="Low complexity" evidence="1">
    <location>
        <begin position="2789"/>
        <end position="2811"/>
    </location>
</feature>
<sequence length="3485" mass="342921">MAWQMYVLQLGRVPYPVFGAFAATGLRGAEVLGSRCVNVRRGHGWSCMLLQYDGAPDLPSGSAEPATADGSSSSRSSIVSAGIATAATPCVLYLTDTTIFNNSISAGGVPGLEVGCGAIVIAGPGPGPLVALDAETAAWAAAAAPDGPVAAYAAAASAAAVALSATIDAQDSDSTGVLEPKQLAAMGAVNTTVDVAARGCVLSRNMGAHGAVLAAVLGANLGTVSLVDSEAASNTAYLSGAWLFAAGSVGALLIGPNATVTANSASTAGGAAYVHGNITGVLRVGGGSRVTTNSVSRYGGFATVNGSVGSLEVAEASAVDANTAGRTYDDGSEVGGKGGVAYVRGGIGAITLAGGSSMSYNVVSPGTPWSSGGGGGALAVQAPVGTLALLDGSAMVNNSASNSGGAVYIYGGLDRLLVSGGSRLSNNNCTDDTGGALAVEEGLLRSAVVEGGSAVDGNSGWQGGALWAGGPMQELVVAGRSSMSGNRAAATSGGAALVSGDIVAVRVEGGSRMCGNSAGTSGGALRARRIQALSVIDSELSSNTALGRVAPAVVGWSFSGSGGGVYASGGVHDLTLLRSNVSYNRGVSGAGGFLFQGAENAVETGAAGLPAGSIDASPGVHWVEGSRVVGNEVGLGGGALWYARLPLQLVVTGGSRVAGNVARGGSGGAIWAGWEPGAMDQPRRTELTSDTPLCRQGARITVNGSSTLTANRAAMDGAAICVSLDIFAAYGNCTKTGNSSLTLELYGGATFDSNNAAGGGGAVFVLQPYNFQVARLDVRINASRVRFLNNSAGADAIGLLRGSSLGPGDGSSSLAASAVGGSRRVSAFSGHGGAVLVWSERRGRLGVELSGNRGMGGSGGALLLGACPAAIGGSSMLKNSAGVSGGAVALWDQTLESIAPNTSGSSSGSSNWQQPSQLLPLPQQVLLPVLAMNNCTLDGNTASGKDGGAAMFLDLAGAGHSAVLRNCSLAGNRALLGPGGAVAAVLRGVALDSLDSLDSLGGALTAAAPRATAAVAALDVRGCVLGRNLAGDVGGGALFVRRYGGGSGVWVTESSMVANVAAAASNVGSGSSGGALLFDGRRLGGGSGSSGSSSNSSDGWALARVQSCELTQNQAAAGGALAAFLDSDAAAATTSASAVPPTALLTLRDSVLSDNAAVGDEAAQAQTQTQTAGSSPEAAGLHFGGCGGAVLVQIRSAAAAALVLGIGGGVSGGGLITSSANASADDALLAAAAAAAWSDAAAAALAPARTPPVFIMQGCHVASNRAAAWGGAVFVPPGSAAAILNSTFASNAAGDAGGALAGFMCSSLLVRDSDVSGGRAGRAGGGLAAAACAAVTAERTHFSRNAAGGGDVVAAGGAAEAGVGGAVWVAGVATTQLLGCRIEGNAAQEAASAAASGAAAGGGVCAAAVAAAAGASPQTLVVADSTIGANTASRGGGLSLGTGLRALLLRSQVLGNAAVVDATTSTSTSTSSSSDSSSSSSGSGSSSLAAADAAGPAAATTGSLYAGHGGGMFVEQGAAVLVSGCSFWRPAAAAAAGTDGVNAGAGSNAAAAGAAIATLQSSRGSDGGGALALGRSRAQSLVTALWTEDASLSAIYARCGNATATNPGGAAAAGLAGNATSGASSARDSALTDLSGCVAWASDERASGSGGGAAGSEEQQQLQLDGAARSAAAILLPPSHLRLVEICTVDERSGQQQRCVSSAAARAPYSAQQQQPALAAVADELQLLEVQPERPFTLRVQLFDDLGQPWTADWPPVHVGLAIIPVPPSGTSPEPAHGNSTGASGTPLTPAAQLAAACAAAAAAATAAAGGVNAAGTPGTPPPLWCEAKAVSLATLDGSSAVTAGAELLVDVGSGAAGWPWLLVRGWPGRYVLAINTHGSYAVAPLALPLQLRRCAAGQTLDTSAAAAAAALQLDLMAAPTWTACRSCDMFQVGLWTDDRPELAALGGADQLAAVTAAHQTASACLNCPAHAVCPTGPVLLPAPGYWHSAPNSPLLLRCPNADACTYDDGSGLGDAGGGANGTAAAAARRRLLQLGAAATGGSSNGSSSNGAWDVAGEVARMGFNDSRSLRLALCQQLWYSTNPPGQAPALLQLLQPAAPPPPPSPPQPPSPPSSAASSPTQQPQQPLSQAQLQDQAQARQACVLWGLAPGDARSYMAAQCAPGYGGHLCATCEPRFALSLDFQCSPCPTTAQTVGLGLLAFAGSVALVLYTAYTNSGEPSDDDEDGATGSGSASGRSGGGRGGGSSGGGRPETGDIIKASGMWLRPLAVVVVVHMQMFIIITRLPIDYPNAVLKFRGALNAITGTASYVAFSPSCLAPDQSPAGQARAGLLGALAVPLLVAVVALGLWALRYHFFSQARMRRSTALPRWRTSEASGSSSSTSTPRHHAHGGSGGGHPQHGPQGPQGSGRQRTSSGLLPSRFSLGRWWLGGGGGSNTPFNFSFRSAQADDEDDQGGGDQAHDHDEEYGKEYGRSGTGGGGAAGDAEGSGGRDTAGSGGDTGPPAGRGQQQQQQKQLQSKLLSQGLPRDGDSSLRRDEGSGEAEQQQQHRALIAAPADAAPLLDAGAAGPAAADPRPRHRVSWAGGGNPSDFASQAHATAAAGGGGGGGGGGAALDAKASAAAWHLASRSGAAGSGHGSSPPPLPSATSAPIQDTFPTRPSPGMRASLPPRSRSGRAGSASATAGAAGAVGAPPAHGSNSGSSSTAGVNPILRSALRSASASREAGAAAGATPPVTPPAVHSPAAGSPQPRSSPGSSVTSTATGGGSASASANGSPSTRPLLPPGPGSPPSSSGDRPRVPVGSVGPGVDRSSAGGGAAGSPHHPAPDEAGGGAGPPGTQRSSWASGWSSHKSILRASAGSQPGVGQPVGSGASSSPPSSALRVPLASSSPSSSPAHRMTTTTTTTPAASRQQSYARHGSRGSAASGASGGLAHRHSGRPGGAAGAGTGGGSGVGSGRYGDGRSSGGSQPRHSPGHLSAFSSRLLRSVSTAVRRLPVVPLVKQLGSLRSVGSHLQHYDQALSLPRQLGVVLLAGIFVLYPGLVSASLSVFACRTLDTAGAEYGGEYDSNLAATWHYGYWIRDMGQECYAGTHATLYVPLGVVAVLLFCVGPPAASFAIVWRVRNRLNDHHTRRTYGFLYSRYRPSMWWWESVLQLETLSLVAVDVFARALTVLQQALLLLAVLTLILTANMLASPLRHRLLVALEFVSLAALSLTITLSLYFTDGDTLSPAAATAVGVIILVINVGMIVLFVGVVMRRHQPQLSSQLAKWGQGLAVATARCCGGRSCCDRLLPAAWRPLPLPGQPEEQHAPPQQKMASGRLEGVDEADEEDEQDDQIQKPGAGHGAARGKSDSSSGGPTTSGRFSHGSGGGGGDGVSRLLAAPQAFMDSPEPDPSALAAAGGDLDDSDVEHERKLQALGQLREEEEKEERAQEEEALWTGRGLEEEGRGSLTAAAAGQGPAGDRAATAAPPKVTGLDAGEVAIAIAP</sequence>
<feature type="transmembrane region" description="Helical" evidence="2">
    <location>
        <begin position="3198"/>
        <end position="3220"/>
    </location>
</feature>
<dbReference type="PANTHER" id="PTHR19862:SF14">
    <property type="entry name" value="WD REPEAT-CONTAINING PROTEIN 48"/>
    <property type="match status" value="1"/>
</dbReference>
<feature type="region of interest" description="Disordered" evidence="1">
    <location>
        <begin position="3297"/>
        <end position="3470"/>
    </location>
</feature>
<evidence type="ECO:0000313" key="3">
    <source>
        <dbReference type="EMBL" id="KAG2438583.1"/>
    </source>
</evidence>
<feature type="compositionally biased region" description="Low complexity" evidence="1">
    <location>
        <begin position="2507"/>
        <end position="2525"/>
    </location>
</feature>
<feature type="transmembrane region" description="Helical" evidence="2">
    <location>
        <begin position="2268"/>
        <end position="2287"/>
    </location>
</feature>
<organism evidence="3 4">
    <name type="scientific">Chlamydomonas incerta</name>
    <dbReference type="NCBI Taxonomy" id="51695"/>
    <lineage>
        <taxon>Eukaryota</taxon>
        <taxon>Viridiplantae</taxon>
        <taxon>Chlorophyta</taxon>
        <taxon>core chlorophytes</taxon>
        <taxon>Chlorophyceae</taxon>
        <taxon>CS clade</taxon>
        <taxon>Chlamydomonadales</taxon>
        <taxon>Chlamydomonadaceae</taxon>
        <taxon>Chlamydomonas</taxon>
    </lineage>
</organism>
<feature type="transmembrane region" description="Helical" evidence="2">
    <location>
        <begin position="2329"/>
        <end position="2351"/>
    </location>
</feature>
<dbReference type="InterPro" id="IPR006626">
    <property type="entry name" value="PbH1"/>
</dbReference>
<evidence type="ECO:0000313" key="4">
    <source>
        <dbReference type="Proteomes" id="UP000650467"/>
    </source>
</evidence>
<gene>
    <name evidence="3" type="ORF">HXX76_005133</name>
</gene>
<keyword evidence="2" id="KW-0472">Membrane</keyword>
<feature type="compositionally biased region" description="Low complexity" evidence="1">
    <location>
        <begin position="2613"/>
        <end position="2631"/>
    </location>
</feature>
<feature type="transmembrane region" description="Helical" evidence="2">
    <location>
        <begin position="3171"/>
        <end position="3191"/>
    </location>
</feature>
<feature type="compositionally biased region" description="Low complexity" evidence="1">
    <location>
        <begin position="3350"/>
        <end position="3364"/>
    </location>
</feature>
<feature type="compositionally biased region" description="Low complexity" evidence="1">
    <location>
        <begin position="2664"/>
        <end position="2697"/>
    </location>
</feature>
<feature type="compositionally biased region" description="Pro residues" evidence="1">
    <location>
        <begin position="2098"/>
        <end position="2113"/>
    </location>
</feature>
<feature type="transmembrane region" description="Helical" evidence="2">
    <location>
        <begin position="2195"/>
        <end position="2214"/>
    </location>
</feature>
<feature type="compositionally biased region" description="Basic and acidic residues" evidence="1">
    <location>
        <begin position="3408"/>
        <end position="3428"/>
    </location>
</feature>
<feature type="compositionally biased region" description="Gly residues" evidence="1">
    <location>
        <begin position="2237"/>
        <end position="2252"/>
    </location>
</feature>
<dbReference type="GO" id="GO:0000724">
    <property type="term" value="P:double-strand break repair via homologous recombination"/>
    <property type="evidence" value="ECO:0007669"/>
    <property type="project" value="TreeGrafter"/>
</dbReference>
<feature type="compositionally biased region" description="Gly residues" evidence="1">
    <location>
        <begin position="2601"/>
        <end position="2612"/>
    </location>
</feature>
<feature type="compositionally biased region" description="Gly residues" evidence="1">
    <location>
        <begin position="2474"/>
        <end position="2500"/>
    </location>
</feature>
<feature type="compositionally biased region" description="Low complexity" evidence="1">
    <location>
        <begin position="2713"/>
        <end position="2779"/>
    </location>
</feature>
<feature type="compositionally biased region" description="Gly residues" evidence="1">
    <location>
        <begin position="2937"/>
        <end position="2963"/>
    </location>
</feature>
<protein>
    <submittedName>
        <fullName evidence="3">Uncharacterized protein</fullName>
    </submittedName>
</protein>
<feature type="region of interest" description="Disordered" evidence="1">
    <location>
        <begin position="1464"/>
        <end position="1486"/>
    </location>
</feature>
<feature type="compositionally biased region" description="Basic and acidic residues" evidence="1">
    <location>
        <begin position="2459"/>
        <end position="2472"/>
    </location>
</feature>
<feature type="region of interest" description="Disordered" evidence="1">
    <location>
        <begin position="2439"/>
        <end position="2975"/>
    </location>
</feature>
<comment type="caution">
    <text evidence="3">The sequence shown here is derived from an EMBL/GenBank/DDBJ whole genome shotgun (WGS) entry which is preliminary data.</text>
</comment>
<dbReference type="Proteomes" id="UP000650467">
    <property type="component" value="Unassembled WGS sequence"/>
</dbReference>
<dbReference type="SMART" id="SM00710">
    <property type="entry name" value="PbH1"/>
    <property type="match status" value="11"/>
</dbReference>
<dbReference type="EMBL" id="JAEHOC010000009">
    <property type="protein sequence ID" value="KAG2438583.1"/>
    <property type="molecule type" value="Genomic_DNA"/>
</dbReference>
<dbReference type="PANTHER" id="PTHR19862">
    <property type="entry name" value="WD REPEAT-CONTAINING PROTEIN 48"/>
    <property type="match status" value="1"/>
</dbReference>
<proteinExistence type="predicted"/>
<feature type="compositionally biased region" description="Low complexity" evidence="1">
    <location>
        <begin position="2114"/>
        <end position="2134"/>
    </location>
</feature>
<feature type="transmembrane region" description="Helical" evidence="2">
    <location>
        <begin position="3027"/>
        <end position="3049"/>
    </location>
</feature>
<feature type="compositionally biased region" description="Low complexity" evidence="1">
    <location>
        <begin position="2549"/>
        <end position="2573"/>
    </location>
</feature>
<feature type="region of interest" description="Disordered" evidence="1">
    <location>
        <begin position="2367"/>
        <end position="2417"/>
    </location>
</feature>
<feature type="region of interest" description="Disordered" evidence="1">
    <location>
        <begin position="2219"/>
        <end position="2252"/>
    </location>
</feature>
<feature type="compositionally biased region" description="Low complexity" evidence="1">
    <location>
        <begin position="2373"/>
        <end position="2384"/>
    </location>
</feature>
<accession>A0A835W5Z3</accession>
<keyword evidence="4" id="KW-1185">Reference proteome</keyword>
<feature type="compositionally biased region" description="Low complexity" evidence="1">
    <location>
        <begin position="2857"/>
        <end position="2904"/>
    </location>
</feature>
<feature type="transmembrane region" description="Helical" evidence="2">
    <location>
        <begin position="3093"/>
        <end position="3118"/>
    </location>
</feature>
<feature type="compositionally biased region" description="Low complexity" evidence="1">
    <location>
        <begin position="2399"/>
        <end position="2416"/>
    </location>
</feature>
<dbReference type="OrthoDB" id="549470at2759"/>
<feature type="region of interest" description="Disordered" evidence="1">
    <location>
        <begin position="2095"/>
        <end position="2134"/>
    </location>
</feature>
<evidence type="ECO:0000256" key="1">
    <source>
        <dbReference type="SAM" id="MobiDB-lite"/>
    </source>
</evidence>
<feature type="transmembrane region" description="Helical" evidence="2">
    <location>
        <begin position="3232"/>
        <end position="3254"/>
    </location>
</feature>